<dbReference type="GO" id="GO:0015031">
    <property type="term" value="P:protein transport"/>
    <property type="evidence" value="ECO:0007669"/>
    <property type="project" value="UniProtKB-KW"/>
</dbReference>
<protein>
    <recommendedName>
        <fullName evidence="3">Ubiquitin-like-conjugating enzyme ATG3</fullName>
    </recommendedName>
    <alternativeName>
        <fullName evidence="12">Autophagy-related protein 3</fullName>
    </alternativeName>
</protein>
<evidence type="ECO:0000256" key="4">
    <source>
        <dbReference type="ARBA" id="ARBA00022448"/>
    </source>
</evidence>
<dbReference type="FunFam" id="3.30.1460.50:FF:000001">
    <property type="entry name" value="Autophagy-related protein 3"/>
    <property type="match status" value="1"/>
</dbReference>
<evidence type="ECO:0000256" key="12">
    <source>
        <dbReference type="ARBA" id="ARBA00034553"/>
    </source>
</evidence>
<evidence type="ECO:0000256" key="9">
    <source>
        <dbReference type="ARBA" id="ARBA00022843"/>
    </source>
</evidence>
<evidence type="ECO:0000313" key="14">
    <source>
        <dbReference type="Proteomes" id="UP001154329"/>
    </source>
</evidence>
<dbReference type="GO" id="GO:0000045">
    <property type="term" value="P:autophagosome assembly"/>
    <property type="evidence" value="ECO:0007669"/>
    <property type="project" value="TreeGrafter"/>
</dbReference>
<dbReference type="Proteomes" id="UP001154329">
    <property type="component" value="Chromosome 3"/>
</dbReference>
<dbReference type="GO" id="GO:0000422">
    <property type="term" value="P:autophagy of mitochondrion"/>
    <property type="evidence" value="ECO:0007669"/>
    <property type="project" value="TreeGrafter"/>
</dbReference>
<keyword evidence="5" id="KW-0963">Cytoplasm</keyword>
<evidence type="ECO:0000313" key="13">
    <source>
        <dbReference type="EMBL" id="CAH1732333.1"/>
    </source>
</evidence>
<evidence type="ECO:0000256" key="10">
    <source>
        <dbReference type="ARBA" id="ARBA00022927"/>
    </source>
</evidence>
<gene>
    <name evidence="13" type="ORF">APHIGO_LOCUS8843</name>
</gene>
<evidence type="ECO:0000256" key="8">
    <source>
        <dbReference type="ARBA" id="ARBA00022786"/>
    </source>
</evidence>
<keyword evidence="4" id="KW-0813">Transport</keyword>
<dbReference type="OrthoDB" id="1584384at2759"/>
<dbReference type="GO" id="GO:0061723">
    <property type="term" value="P:glycophagy"/>
    <property type="evidence" value="ECO:0007669"/>
    <property type="project" value="TreeGrafter"/>
</dbReference>
<comment type="similarity">
    <text evidence="2">Belongs to the ATG3 family.</text>
</comment>
<dbReference type="GO" id="GO:0005829">
    <property type="term" value="C:cytosol"/>
    <property type="evidence" value="ECO:0007669"/>
    <property type="project" value="TreeGrafter"/>
</dbReference>
<reference evidence="13" key="2">
    <citation type="submission" date="2022-10" db="EMBL/GenBank/DDBJ databases">
        <authorList>
            <consortium name="ENA_rothamsted_submissions"/>
            <consortium name="culmorum"/>
            <person name="King R."/>
        </authorList>
    </citation>
    <scope>NUCLEOTIDE SEQUENCE</scope>
</reference>
<evidence type="ECO:0000256" key="1">
    <source>
        <dbReference type="ARBA" id="ARBA00004496"/>
    </source>
</evidence>
<keyword evidence="6" id="KW-1017">Isopeptide bond</keyword>
<dbReference type="Gene3D" id="3.30.1460.50">
    <property type="match status" value="1"/>
</dbReference>
<name>A0A9P0J8M0_APHGO</name>
<keyword evidence="8" id="KW-0833">Ubl conjugation pathway</keyword>
<keyword evidence="14" id="KW-1185">Reference proteome</keyword>
<organism evidence="13 14">
    <name type="scientific">Aphis gossypii</name>
    <name type="common">Cotton aphid</name>
    <dbReference type="NCBI Taxonomy" id="80765"/>
    <lineage>
        <taxon>Eukaryota</taxon>
        <taxon>Metazoa</taxon>
        <taxon>Ecdysozoa</taxon>
        <taxon>Arthropoda</taxon>
        <taxon>Hexapoda</taxon>
        <taxon>Insecta</taxon>
        <taxon>Pterygota</taxon>
        <taxon>Neoptera</taxon>
        <taxon>Paraneoptera</taxon>
        <taxon>Hemiptera</taxon>
        <taxon>Sternorrhyncha</taxon>
        <taxon>Aphidomorpha</taxon>
        <taxon>Aphidoidea</taxon>
        <taxon>Aphididae</taxon>
        <taxon>Aphidini</taxon>
        <taxon>Aphis</taxon>
        <taxon>Aphis</taxon>
    </lineage>
</organism>
<keyword evidence="11" id="KW-0072">Autophagy</keyword>
<dbReference type="AlphaFoldDB" id="A0A9P0J8M0"/>
<proteinExistence type="inferred from homology"/>
<keyword evidence="7" id="KW-0808">Transferase</keyword>
<evidence type="ECO:0000256" key="2">
    <source>
        <dbReference type="ARBA" id="ARBA00007683"/>
    </source>
</evidence>
<dbReference type="InterPro" id="IPR007135">
    <property type="entry name" value="Atg3/Atg10"/>
</dbReference>
<accession>A0A9P0J8M0</accession>
<dbReference type="EMBL" id="OU899036">
    <property type="protein sequence ID" value="CAH1732333.1"/>
    <property type="molecule type" value="Genomic_DNA"/>
</dbReference>
<evidence type="ECO:0000256" key="5">
    <source>
        <dbReference type="ARBA" id="ARBA00022490"/>
    </source>
</evidence>
<keyword evidence="9" id="KW-0832">Ubl conjugation</keyword>
<keyword evidence="10" id="KW-0653">Protein transport</keyword>
<evidence type="ECO:0000256" key="11">
    <source>
        <dbReference type="ARBA" id="ARBA00023006"/>
    </source>
</evidence>
<comment type="subcellular location">
    <subcellularLocation>
        <location evidence="1">Cytoplasm</location>
    </subcellularLocation>
</comment>
<sequence length="361" mass="41061">MTCIYLSTSNHQIQSNINNKIIMQNVINSVKGTALGFAGFLTPVLKESKFKETGVVTPNEFVIAGDHLVHTCPTWEWACGDECKTKSYLPKNKQYLITRNVPCVRRCKQIENCEVQENIVESEEGNEGWVETHHFDSALSPLSEKISDISLEGNQNNLNVTSLNKDNHVLNSATNDNSVVRNIKVDSHYCEVDDDDDEEEGDAIDMDAFVESGLLEDDDSVTINQKHTKEKKLSNSSVDDILRTRTYDLHITYDKFYQTPRLWLYGYNENQKPLNVEEMYEDVSQDYAKKTVTMESHPHIPGPSMASIHPCKHADIMKKLIQMVTDGGKDLGVHMYLIIFLKFVQSVIPTIDYDYTQNINL</sequence>
<evidence type="ECO:0000256" key="7">
    <source>
        <dbReference type="ARBA" id="ARBA00022679"/>
    </source>
</evidence>
<dbReference type="GO" id="GO:0044804">
    <property type="term" value="P:nucleophagy"/>
    <property type="evidence" value="ECO:0007669"/>
    <property type="project" value="TreeGrafter"/>
</dbReference>
<evidence type="ECO:0000256" key="6">
    <source>
        <dbReference type="ARBA" id="ARBA00022499"/>
    </source>
</evidence>
<reference evidence="13" key="1">
    <citation type="submission" date="2022-02" db="EMBL/GenBank/DDBJ databases">
        <authorList>
            <person name="King R."/>
        </authorList>
    </citation>
    <scope>NUCLEOTIDE SEQUENCE</scope>
</reference>
<evidence type="ECO:0000256" key="3">
    <source>
        <dbReference type="ARBA" id="ARBA00017573"/>
    </source>
</evidence>
<dbReference type="GO" id="GO:0000407">
    <property type="term" value="C:phagophore assembly site"/>
    <property type="evidence" value="ECO:0007669"/>
    <property type="project" value="TreeGrafter"/>
</dbReference>
<dbReference type="Pfam" id="PF03987">
    <property type="entry name" value="Autophagy_act_C"/>
    <property type="match status" value="1"/>
</dbReference>
<dbReference type="PANTHER" id="PTHR12866:SF2">
    <property type="entry name" value="UBIQUITIN-LIKE-CONJUGATING ENZYME ATG3"/>
    <property type="match status" value="1"/>
</dbReference>
<dbReference type="GO" id="GO:0019776">
    <property type="term" value="F:Atg8-family ligase activity"/>
    <property type="evidence" value="ECO:0007669"/>
    <property type="project" value="TreeGrafter"/>
</dbReference>
<dbReference type="PANTHER" id="PTHR12866">
    <property type="entry name" value="UBIQUITIN-LIKE-CONJUGATING ENZYME ATG3"/>
    <property type="match status" value="1"/>
</dbReference>